<feature type="transmembrane region" description="Helical" evidence="1">
    <location>
        <begin position="27"/>
        <end position="46"/>
    </location>
</feature>
<protein>
    <submittedName>
        <fullName evidence="2">Holin</fullName>
    </submittedName>
</protein>
<dbReference type="Proteomes" id="UP000494301">
    <property type="component" value="Unassembled WGS sequence"/>
</dbReference>
<keyword evidence="1" id="KW-1133">Transmembrane helix</keyword>
<feature type="transmembrane region" description="Helical" evidence="1">
    <location>
        <begin position="5"/>
        <end position="21"/>
    </location>
</feature>
<dbReference type="RefSeq" id="WP_236027619.1">
    <property type="nucleotide sequence ID" value="NZ_CABWIL020000032.1"/>
</dbReference>
<reference evidence="2 3" key="1">
    <citation type="submission" date="2020-04" db="EMBL/GenBank/DDBJ databases">
        <authorList>
            <person name="Depoorter E."/>
        </authorList>
    </citation>
    <scope>NUCLEOTIDE SEQUENCE [LARGE SCALE GENOMIC DNA]</scope>
    <source>
        <strain evidence="2 3">BCC0217</strain>
    </source>
</reference>
<dbReference type="AlphaFoldDB" id="A0A6J5JKT6"/>
<proteinExistence type="predicted"/>
<name>A0A6J5JKT6_9BURK</name>
<keyword evidence="1" id="KW-0812">Transmembrane</keyword>
<feature type="transmembrane region" description="Helical" evidence="1">
    <location>
        <begin position="58"/>
        <end position="76"/>
    </location>
</feature>
<evidence type="ECO:0000256" key="1">
    <source>
        <dbReference type="SAM" id="Phobius"/>
    </source>
</evidence>
<sequence length="92" mass="10274">MVTIFVFANLIILAFCIWIAVTDAIATGWWGTVGFSIIGLSAAVNVLKPIRMLPAIDLPETLMMIGMAIVCLWVMGRKAYWWTKEYKQNGAH</sequence>
<dbReference type="EMBL" id="CABWIL020000032">
    <property type="protein sequence ID" value="CAB3972372.1"/>
    <property type="molecule type" value="Genomic_DNA"/>
</dbReference>
<evidence type="ECO:0000313" key="3">
    <source>
        <dbReference type="Proteomes" id="UP000494301"/>
    </source>
</evidence>
<gene>
    <name evidence="2" type="ORF">BLA3211_06935</name>
</gene>
<keyword evidence="1" id="KW-0472">Membrane</keyword>
<accession>A0A6J5JKT6</accession>
<organism evidence="2 3">
    <name type="scientific">Burkholderia aenigmatica</name>
    <dbReference type="NCBI Taxonomy" id="2015348"/>
    <lineage>
        <taxon>Bacteria</taxon>
        <taxon>Pseudomonadati</taxon>
        <taxon>Pseudomonadota</taxon>
        <taxon>Betaproteobacteria</taxon>
        <taxon>Burkholderiales</taxon>
        <taxon>Burkholderiaceae</taxon>
        <taxon>Burkholderia</taxon>
        <taxon>Burkholderia cepacia complex</taxon>
    </lineage>
</organism>
<evidence type="ECO:0000313" key="2">
    <source>
        <dbReference type="EMBL" id="CAB3972372.1"/>
    </source>
</evidence>